<feature type="domain" description="C2H2-type" evidence="13">
    <location>
        <begin position="96"/>
        <end position="123"/>
    </location>
</feature>
<feature type="region of interest" description="Disordered" evidence="12">
    <location>
        <begin position="447"/>
        <end position="466"/>
    </location>
</feature>
<gene>
    <name evidence="14" type="ORF">PMAYCL1PPCAC_15593</name>
</gene>
<evidence type="ECO:0000256" key="11">
    <source>
        <dbReference type="PROSITE-ProRule" id="PRU00042"/>
    </source>
</evidence>
<keyword evidence="8" id="KW-0238">DNA-binding</keyword>
<feature type="domain" description="C2H2-type" evidence="13">
    <location>
        <begin position="66"/>
        <end position="94"/>
    </location>
</feature>
<keyword evidence="3" id="KW-0479">Metal-binding</keyword>
<dbReference type="Proteomes" id="UP001328107">
    <property type="component" value="Unassembled WGS sequence"/>
</dbReference>
<evidence type="ECO:0000256" key="2">
    <source>
        <dbReference type="ARBA" id="ARBA00006991"/>
    </source>
</evidence>
<dbReference type="PANTHER" id="PTHR16515">
    <property type="entry name" value="PR DOMAIN ZINC FINGER PROTEIN"/>
    <property type="match status" value="1"/>
</dbReference>
<dbReference type="Pfam" id="PF00096">
    <property type="entry name" value="zf-C2H2"/>
    <property type="match status" value="4"/>
</dbReference>
<comment type="caution">
    <text evidence="14">The sequence shown here is derived from an EMBL/GenBank/DDBJ whole genome shotgun (WGS) entry which is preliminary data.</text>
</comment>
<dbReference type="GO" id="GO:0003677">
    <property type="term" value="F:DNA binding"/>
    <property type="evidence" value="ECO:0007669"/>
    <property type="project" value="UniProtKB-KW"/>
</dbReference>
<evidence type="ECO:0000256" key="5">
    <source>
        <dbReference type="ARBA" id="ARBA00022771"/>
    </source>
</evidence>
<feature type="domain" description="C2H2-type" evidence="13">
    <location>
        <begin position="39"/>
        <end position="61"/>
    </location>
</feature>
<feature type="domain" description="C2H2-type" evidence="13">
    <location>
        <begin position="152"/>
        <end position="179"/>
    </location>
</feature>
<dbReference type="PROSITE" id="PS50157">
    <property type="entry name" value="ZINC_FINGER_C2H2_2"/>
    <property type="match status" value="6"/>
</dbReference>
<feature type="domain" description="C2H2-type" evidence="13">
    <location>
        <begin position="124"/>
        <end position="151"/>
    </location>
</feature>
<evidence type="ECO:0000259" key="13">
    <source>
        <dbReference type="PROSITE" id="PS50157"/>
    </source>
</evidence>
<dbReference type="InterPro" id="IPR013087">
    <property type="entry name" value="Znf_C2H2_type"/>
</dbReference>
<evidence type="ECO:0000256" key="3">
    <source>
        <dbReference type="ARBA" id="ARBA00022723"/>
    </source>
</evidence>
<evidence type="ECO:0000256" key="10">
    <source>
        <dbReference type="ARBA" id="ARBA00023242"/>
    </source>
</evidence>
<dbReference type="SUPFAM" id="SSF57667">
    <property type="entry name" value="beta-beta-alpha zinc fingers"/>
    <property type="match status" value="3"/>
</dbReference>
<dbReference type="GO" id="GO:0010468">
    <property type="term" value="P:regulation of gene expression"/>
    <property type="evidence" value="ECO:0007669"/>
    <property type="project" value="TreeGrafter"/>
</dbReference>
<comment type="subcellular location">
    <subcellularLocation>
        <location evidence="1">Nucleus</location>
    </subcellularLocation>
</comment>
<keyword evidence="15" id="KW-1185">Reference proteome</keyword>
<dbReference type="FunFam" id="3.30.160.60:FF:000110">
    <property type="entry name" value="Zinc finger protein-like"/>
    <property type="match status" value="1"/>
</dbReference>
<dbReference type="FunFam" id="3.30.160.60:FF:002343">
    <property type="entry name" value="Zinc finger protein 33A"/>
    <property type="match status" value="1"/>
</dbReference>
<evidence type="ECO:0000313" key="15">
    <source>
        <dbReference type="Proteomes" id="UP001328107"/>
    </source>
</evidence>
<evidence type="ECO:0000256" key="9">
    <source>
        <dbReference type="ARBA" id="ARBA00023163"/>
    </source>
</evidence>
<sequence>ERTHTGERPYKCRYCEKTFAQYGTKTVHEKSAHLGIRNYKCPKCDKCLSSPSALYTHKKTHGEKVFRCQFCTKTFTLKNYLKLHVRQVHEQTERKHICKFCHKSFAYAGSLQVHIRTHTGERPYICRYCPKAFASQGNLQSHERTHTGERPYSCDQCGRSFIQKSQLTAHEATHSTSTTTTSAPNLAPFDLNQSVAAALGAPSADSFLQGMMQQQKTYRCSGCDKMCTGMSCLKAHQDSCPVFLNSSAASSSSSTNLRPSQSPINSASSDDDSSLHRQTGGEENVMLVEGRKLSLEPTPVMAVPNIYASISGVQRQQQLPRLQPLQPTALPALQQPQHSFLQPTTPTSAAGAQPQFNFGFGGAAQQQQPAWLQQLKQAELSPLSGAKASMGVVPSATLPEMASLTASMTSAFAPVPNSTDLLKGFLDQQQRVLTNLLVEQLQQQLQQRVSAAAPPPPPPPPVQQPSSLSLELLQMLQSMTQSAPAPASLPPSSLAPLGLQQLQPMVGRFPQQPLGLQLSHLQPTAGHH</sequence>
<keyword evidence="10" id="KW-0539">Nucleus</keyword>
<feature type="domain" description="C2H2-type" evidence="13">
    <location>
        <begin position="10"/>
        <end position="38"/>
    </location>
</feature>
<proteinExistence type="inferred from homology"/>
<dbReference type="InterPro" id="IPR036236">
    <property type="entry name" value="Znf_C2H2_sf"/>
</dbReference>
<evidence type="ECO:0000256" key="6">
    <source>
        <dbReference type="ARBA" id="ARBA00022833"/>
    </source>
</evidence>
<dbReference type="GO" id="GO:0005634">
    <property type="term" value="C:nucleus"/>
    <property type="evidence" value="ECO:0007669"/>
    <property type="project" value="UniProtKB-SubCell"/>
</dbReference>
<feature type="non-terminal residue" evidence="14">
    <location>
        <position position="1"/>
    </location>
</feature>
<organism evidence="14 15">
    <name type="scientific">Pristionchus mayeri</name>
    <dbReference type="NCBI Taxonomy" id="1317129"/>
    <lineage>
        <taxon>Eukaryota</taxon>
        <taxon>Metazoa</taxon>
        <taxon>Ecdysozoa</taxon>
        <taxon>Nematoda</taxon>
        <taxon>Chromadorea</taxon>
        <taxon>Rhabditida</taxon>
        <taxon>Rhabditina</taxon>
        <taxon>Diplogasteromorpha</taxon>
        <taxon>Diplogasteroidea</taxon>
        <taxon>Neodiplogasteridae</taxon>
        <taxon>Pristionchus</taxon>
    </lineage>
</organism>
<dbReference type="EMBL" id="BTRK01000004">
    <property type="protein sequence ID" value="GMR45398.1"/>
    <property type="molecule type" value="Genomic_DNA"/>
</dbReference>
<feature type="compositionally biased region" description="Pro residues" evidence="12">
    <location>
        <begin position="453"/>
        <end position="463"/>
    </location>
</feature>
<dbReference type="SMART" id="SM00355">
    <property type="entry name" value="ZnF_C2H2"/>
    <property type="match status" value="7"/>
</dbReference>
<dbReference type="GO" id="GO:0042802">
    <property type="term" value="F:identical protein binding"/>
    <property type="evidence" value="ECO:0007669"/>
    <property type="project" value="UniProtKB-ARBA"/>
</dbReference>
<dbReference type="GO" id="GO:0008270">
    <property type="term" value="F:zinc ion binding"/>
    <property type="evidence" value="ECO:0007669"/>
    <property type="project" value="UniProtKB-KW"/>
</dbReference>
<dbReference type="PROSITE" id="PS00028">
    <property type="entry name" value="ZINC_FINGER_C2H2_1"/>
    <property type="match status" value="6"/>
</dbReference>
<keyword evidence="4" id="KW-0677">Repeat</keyword>
<protein>
    <recommendedName>
        <fullName evidence="13">C2H2-type domain-containing protein</fullName>
    </recommendedName>
</protein>
<reference evidence="15" key="1">
    <citation type="submission" date="2022-10" db="EMBL/GenBank/DDBJ databases">
        <title>Genome assembly of Pristionchus species.</title>
        <authorList>
            <person name="Yoshida K."/>
            <person name="Sommer R.J."/>
        </authorList>
    </citation>
    <scope>NUCLEOTIDE SEQUENCE [LARGE SCALE GENOMIC DNA]</scope>
    <source>
        <strain evidence="15">RS5460</strain>
    </source>
</reference>
<keyword evidence="6" id="KW-0862">Zinc</keyword>
<dbReference type="AlphaFoldDB" id="A0AAN5CJ92"/>
<feature type="region of interest" description="Disordered" evidence="12">
    <location>
        <begin position="251"/>
        <end position="285"/>
    </location>
</feature>
<evidence type="ECO:0000256" key="12">
    <source>
        <dbReference type="SAM" id="MobiDB-lite"/>
    </source>
</evidence>
<evidence type="ECO:0000256" key="7">
    <source>
        <dbReference type="ARBA" id="ARBA00023015"/>
    </source>
</evidence>
<dbReference type="FunFam" id="3.30.160.60:FF:000508">
    <property type="entry name" value="Myeloid zinc finger 1"/>
    <property type="match status" value="1"/>
</dbReference>
<evidence type="ECO:0000256" key="1">
    <source>
        <dbReference type="ARBA" id="ARBA00004123"/>
    </source>
</evidence>
<comment type="similarity">
    <text evidence="2">Belongs to the krueppel C2H2-type zinc-finger protein family.</text>
</comment>
<accession>A0AAN5CJ92</accession>
<dbReference type="InterPro" id="IPR050331">
    <property type="entry name" value="Zinc_finger"/>
</dbReference>
<name>A0AAN5CJ92_9BILA</name>
<dbReference type="PANTHER" id="PTHR16515:SF49">
    <property type="entry name" value="GASTRULA ZINC FINGER PROTEIN XLCGF49.1-LIKE-RELATED"/>
    <property type="match status" value="1"/>
</dbReference>
<keyword evidence="9" id="KW-0804">Transcription</keyword>
<evidence type="ECO:0000256" key="8">
    <source>
        <dbReference type="ARBA" id="ARBA00023125"/>
    </source>
</evidence>
<keyword evidence="5 11" id="KW-0863">Zinc-finger</keyword>
<evidence type="ECO:0000256" key="4">
    <source>
        <dbReference type="ARBA" id="ARBA00022737"/>
    </source>
</evidence>
<keyword evidence="7" id="KW-0805">Transcription regulation</keyword>
<feature type="compositionally biased region" description="Polar residues" evidence="12">
    <location>
        <begin position="255"/>
        <end position="268"/>
    </location>
</feature>
<dbReference type="Gene3D" id="3.30.160.60">
    <property type="entry name" value="Classic Zinc Finger"/>
    <property type="match status" value="6"/>
</dbReference>
<evidence type="ECO:0000313" key="14">
    <source>
        <dbReference type="EMBL" id="GMR45398.1"/>
    </source>
</evidence>
<dbReference type="FunFam" id="3.30.160.60:FF:000065">
    <property type="entry name" value="B-cell CLL/lymphoma 6, member B"/>
    <property type="match status" value="1"/>
</dbReference>